<feature type="region of interest" description="Disordered" evidence="1">
    <location>
        <begin position="176"/>
        <end position="219"/>
    </location>
</feature>
<dbReference type="KEGG" id="bpg:Bathy03g01040"/>
<feature type="compositionally biased region" description="Low complexity" evidence="1">
    <location>
        <begin position="33"/>
        <end position="45"/>
    </location>
</feature>
<proteinExistence type="predicted"/>
<sequence length="219" mass="23210">MFVSAQNHGAFVVASTRNLGGQKKKELSTATFRQRSSSSKRASTSGYKVTAAAGSEDDDFVPAQDSSRFRQKPIEDDDEDDEKPSGLLGNLVSNLPTLRKEDAPDSYGNRPESKTLTEGRYKRPTTVRVGNVDEATVRGEDFEVAEGGPGIGLLVTLLFGAAVLGGAYLTVQKLTSEPPAATKRSSRRMPASDKPELKSAPSLVPAATPPAAPSPSSEE</sequence>
<protein>
    <submittedName>
        <fullName evidence="2">Uncharacterized protein</fullName>
    </submittedName>
</protein>
<evidence type="ECO:0000256" key="1">
    <source>
        <dbReference type="SAM" id="MobiDB-lite"/>
    </source>
</evidence>
<feature type="region of interest" description="Disordered" evidence="1">
    <location>
        <begin position="18"/>
        <end position="123"/>
    </location>
</feature>
<dbReference type="Proteomes" id="UP000198341">
    <property type="component" value="Chromosome 3"/>
</dbReference>
<evidence type="ECO:0000313" key="2">
    <source>
        <dbReference type="EMBL" id="CCO15428.1"/>
    </source>
</evidence>
<gene>
    <name evidence="2" type="ORF">Bathy03g01040</name>
</gene>
<dbReference type="AlphaFoldDB" id="K8F1Q5"/>
<organism evidence="2 3">
    <name type="scientific">Bathycoccus prasinos</name>
    <dbReference type="NCBI Taxonomy" id="41875"/>
    <lineage>
        <taxon>Eukaryota</taxon>
        <taxon>Viridiplantae</taxon>
        <taxon>Chlorophyta</taxon>
        <taxon>Mamiellophyceae</taxon>
        <taxon>Mamiellales</taxon>
        <taxon>Bathycoccaceae</taxon>
        <taxon>Bathycoccus</taxon>
    </lineage>
</organism>
<dbReference type="GeneID" id="19016642"/>
<accession>K8F1Q5</accession>
<name>K8F1Q5_9CHLO</name>
<keyword evidence="3" id="KW-1185">Reference proteome</keyword>
<evidence type="ECO:0000313" key="3">
    <source>
        <dbReference type="Proteomes" id="UP000198341"/>
    </source>
</evidence>
<dbReference type="RefSeq" id="XP_007513991.1">
    <property type="nucleotide sequence ID" value="XM_007513929.1"/>
</dbReference>
<dbReference type="EMBL" id="FO082276">
    <property type="protein sequence ID" value="CCO15428.1"/>
    <property type="molecule type" value="Genomic_DNA"/>
</dbReference>
<reference evidence="2 3" key="1">
    <citation type="submission" date="2011-10" db="EMBL/GenBank/DDBJ databases">
        <authorList>
            <person name="Genoscope - CEA"/>
        </authorList>
    </citation>
    <scope>NUCLEOTIDE SEQUENCE [LARGE SCALE GENOMIC DNA]</scope>
    <source>
        <strain evidence="2 3">RCC 1105</strain>
    </source>
</reference>
<dbReference type="OrthoDB" id="497647at2759"/>
<feature type="compositionally biased region" description="Basic and acidic residues" evidence="1">
    <location>
        <begin position="111"/>
        <end position="121"/>
    </location>
</feature>